<protein>
    <recommendedName>
        <fullName evidence="1">HTH cro/C1-type domain-containing protein</fullName>
    </recommendedName>
</protein>
<dbReference type="Proteomes" id="UP000051580">
    <property type="component" value="Unassembled WGS sequence"/>
</dbReference>
<dbReference type="RefSeq" id="WP_057733303.1">
    <property type="nucleotide sequence ID" value="NZ_AZFS01000046.1"/>
</dbReference>
<sequence>MTTLVERIKSTAKNKYGWNLKTTAQNAGIGINSIYRWKTQAPTSKSLQKVADVLNVSVDFLLTGNEEEQSIKKTDDNSATGVIAAHIDDDTPAEEQQQIINFIENLKKARGGQD</sequence>
<feature type="domain" description="HTH cro/C1-type" evidence="1">
    <location>
        <begin position="42"/>
        <end position="61"/>
    </location>
</feature>
<keyword evidence="3" id="KW-1185">Reference proteome</keyword>
<dbReference type="STRING" id="1423753.FD28_GL002509"/>
<dbReference type="GO" id="GO:0003677">
    <property type="term" value="F:DNA binding"/>
    <property type="evidence" value="ECO:0007669"/>
    <property type="project" value="InterPro"/>
</dbReference>
<dbReference type="EMBL" id="AZFS01000046">
    <property type="protein sequence ID" value="KRL95540.1"/>
    <property type="molecule type" value="Genomic_DNA"/>
</dbReference>
<proteinExistence type="predicted"/>
<dbReference type="InterPro" id="IPR001387">
    <property type="entry name" value="Cro/C1-type_HTH"/>
</dbReference>
<dbReference type="OrthoDB" id="9805856at2"/>
<evidence type="ECO:0000259" key="1">
    <source>
        <dbReference type="PROSITE" id="PS50943"/>
    </source>
</evidence>
<dbReference type="SUPFAM" id="SSF47413">
    <property type="entry name" value="lambda repressor-like DNA-binding domains"/>
    <property type="match status" value="1"/>
</dbReference>
<gene>
    <name evidence="2" type="ORF">FD28_GL002509</name>
</gene>
<dbReference type="PATRIC" id="fig|1423753.3.peg.2632"/>
<dbReference type="PROSITE" id="PS50943">
    <property type="entry name" value="HTH_CROC1"/>
    <property type="match status" value="1"/>
</dbReference>
<evidence type="ECO:0000313" key="3">
    <source>
        <dbReference type="Proteomes" id="UP000051580"/>
    </source>
</evidence>
<name>A0A0R1URZ0_9LACO</name>
<dbReference type="Gene3D" id="1.10.260.40">
    <property type="entry name" value="lambda repressor-like DNA-binding domains"/>
    <property type="match status" value="1"/>
</dbReference>
<accession>A0A0R1URZ0</accession>
<evidence type="ECO:0000313" key="2">
    <source>
        <dbReference type="EMBL" id="KRL95540.1"/>
    </source>
</evidence>
<dbReference type="InterPro" id="IPR010982">
    <property type="entry name" value="Lambda_DNA-bd_dom_sf"/>
</dbReference>
<dbReference type="AlphaFoldDB" id="A0A0R1URZ0"/>
<comment type="caution">
    <text evidence="2">The sequence shown here is derived from an EMBL/GenBank/DDBJ whole genome shotgun (WGS) entry which is preliminary data.</text>
</comment>
<organism evidence="2 3">
    <name type="scientific">Levilactobacillus hammesii DSM 16381</name>
    <dbReference type="NCBI Taxonomy" id="1423753"/>
    <lineage>
        <taxon>Bacteria</taxon>
        <taxon>Bacillati</taxon>
        <taxon>Bacillota</taxon>
        <taxon>Bacilli</taxon>
        <taxon>Lactobacillales</taxon>
        <taxon>Lactobacillaceae</taxon>
        <taxon>Levilactobacillus</taxon>
    </lineage>
</organism>
<reference evidence="2 3" key="1">
    <citation type="journal article" date="2015" name="Genome Announc.">
        <title>Expanding the biotechnology potential of lactobacilli through comparative genomics of 213 strains and associated genera.</title>
        <authorList>
            <person name="Sun Z."/>
            <person name="Harris H.M."/>
            <person name="McCann A."/>
            <person name="Guo C."/>
            <person name="Argimon S."/>
            <person name="Zhang W."/>
            <person name="Yang X."/>
            <person name="Jeffery I.B."/>
            <person name="Cooney J.C."/>
            <person name="Kagawa T.F."/>
            <person name="Liu W."/>
            <person name="Song Y."/>
            <person name="Salvetti E."/>
            <person name="Wrobel A."/>
            <person name="Rasinkangas P."/>
            <person name="Parkhill J."/>
            <person name="Rea M.C."/>
            <person name="O'Sullivan O."/>
            <person name="Ritari J."/>
            <person name="Douillard F.P."/>
            <person name="Paul Ross R."/>
            <person name="Yang R."/>
            <person name="Briner A.E."/>
            <person name="Felis G.E."/>
            <person name="de Vos W.M."/>
            <person name="Barrangou R."/>
            <person name="Klaenhammer T.R."/>
            <person name="Caufield P.W."/>
            <person name="Cui Y."/>
            <person name="Zhang H."/>
            <person name="O'Toole P.W."/>
        </authorList>
    </citation>
    <scope>NUCLEOTIDE SEQUENCE [LARGE SCALE GENOMIC DNA]</scope>
    <source>
        <strain evidence="2 3">DSM 16381</strain>
    </source>
</reference>
<dbReference type="CDD" id="cd00093">
    <property type="entry name" value="HTH_XRE"/>
    <property type="match status" value="1"/>
</dbReference>